<evidence type="ECO:0000313" key="2">
    <source>
        <dbReference type="Proteomes" id="UP001151532"/>
    </source>
</evidence>
<keyword evidence="2" id="KW-1185">Reference proteome</keyword>
<accession>A0A9Q0TXM8</accession>
<name>A0A9Q0TXM8_SALPP</name>
<reference evidence="1" key="2">
    <citation type="journal article" date="2023" name="Int. J. Mol. Sci.">
        <title>De Novo Assembly and Annotation of 11 Diverse Shrub Willow (Salix) Genomes Reveals Novel Gene Organization in Sex-Linked Regions.</title>
        <authorList>
            <person name="Hyden B."/>
            <person name="Feng K."/>
            <person name="Yates T.B."/>
            <person name="Jawdy S."/>
            <person name="Cereghino C."/>
            <person name="Smart L.B."/>
            <person name="Muchero W."/>
        </authorList>
    </citation>
    <scope>NUCLEOTIDE SEQUENCE</scope>
    <source>
        <tissue evidence="1">Shoot tip</tissue>
    </source>
</reference>
<comment type="caution">
    <text evidence="1">The sequence shown here is derived from an EMBL/GenBank/DDBJ whole genome shotgun (WGS) entry which is preliminary data.</text>
</comment>
<organism evidence="1 2">
    <name type="scientific">Salix purpurea</name>
    <name type="common">Purple osier willow</name>
    <dbReference type="NCBI Taxonomy" id="77065"/>
    <lineage>
        <taxon>Eukaryota</taxon>
        <taxon>Viridiplantae</taxon>
        <taxon>Streptophyta</taxon>
        <taxon>Embryophyta</taxon>
        <taxon>Tracheophyta</taxon>
        <taxon>Spermatophyta</taxon>
        <taxon>Magnoliopsida</taxon>
        <taxon>eudicotyledons</taxon>
        <taxon>Gunneridae</taxon>
        <taxon>Pentapetalae</taxon>
        <taxon>rosids</taxon>
        <taxon>fabids</taxon>
        <taxon>Malpighiales</taxon>
        <taxon>Salicaceae</taxon>
        <taxon>Saliceae</taxon>
        <taxon>Salix</taxon>
    </lineage>
</organism>
<dbReference type="OrthoDB" id="1744024at2759"/>
<reference evidence="1" key="1">
    <citation type="submission" date="2022-11" db="EMBL/GenBank/DDBJ databases">
        <authorList>
            <person name="Hyden B.L."/>
            <person name="Feng K."/>
            <person name="Yates T."/>
            <person name="Jawdy S."/>
            <person name="Smart L.B."/>
            <person name="Muchero W."/>
        </authorList>
    </citation>
    <scope>NUCLEOTIDE SEQUENCE</scope>
    <source>
        <tissue evidence="1">Shoot tip</tissue>
    </source>
</reference>
<dbReference type="EMBL" id="JAPFFK010000014">
    <property type="protein sequence ID" value="KAJ6719691.1"/>
    <property type="molecule type" value="Genomic_DNA"/>
</dbReference>
<evidence type="ECO:0000313" key="1">
    <source>
        <dbReference type="EMBL" id="KAJ6719691.1"/>
    </source>
</evidence>
<proteinExistence type="predicted"/>
<dbReference type="Proteomes" id="UP001151532">
    <property type="component" value="Chromosome 10"/>
</dbReference>
<dbReference type="AlphaFoldDB" id="A0A9Q0TXM8"/>
<gene>
    <name evidence="1" type="ORF">OIU79_007351</name>
</gene>
<protein>
    <submittedName>
        <fullName evidence="1">Uncharacterized protein</fullName>
    </submittedName>
</protein>
<sequence length="80" mass="8570">MLKRTQAMAGMSGSSRAIPRLSPSAISAICCAAKAGSHELKVVKIAPAMAVPVRTVLSAGFEMARPFREVLHGEKRERFC</sequence>